<evidence type="ECO:0000256" key="3">
    <source>
        <dbReference type="ARBA" id="ARBA00022448"/>
    </source>
</evidence>
<evidence type="ECO:0000256" key="8">
    <source>
        <dbReference type="SAM" id="Coils"/>
    </source>
</evidence>
<feature type="coiled-coil region" evidence="8">
    <location>
        <begin position="142"/>
        <end position="199"/>
    </location>
</feature>
<dbReference type="Proteomes" id="UP000198779">
    <property type="component" value="Unassembled WGS sequence"/>
</dbReference>
<dbReference type="PROSITE" id="PS51257">
    <property type="entry name" value="PROKAR_LIPOPROTEIN"/>
    <property type="match status" value="1"/>
</dbReference>
<keyword evidence="6" id="KW-0472">Membrane</keyword>
<dbReference type="Pfam" id="PF02321">
    <property type="entry name" value="OEP"/>
    <property type="match status" value="2"/>
</dbReference>
<dbReference type="InterPro" id="IPR051906">
    <property type="entry name" value="TolC-like"/>
</dbReference>
<evidence type="ECO:0000313" key="10">
    <source>
        <dbReference type="Proteomes" id="UP000198779"/>
    </source>
</evidence>
<dbReference type="SUPFAM" id="SSF56954">
    <property type="entry name" value="Outer membrane efflux proteins (OEP)"/>
    <property type="match status" value="1"/>
</dbReference>
<evidence type="ECO:0000256" key="2">
    <source>
        <dbReference type="ARBA" id="ARBA00007613"/>
    </source>
</evidence>
<organism evidence="9 10">
    <name type="scientific">Prevotella communis</name>
    <dbReference type="NCBI Taxonomy" id="2913614"/>
    <lineage>
        <taxon>Bacteria</taxon>
        <taxon>Pseudomonadati</taxon>
        <taxon>Bacteroidota</taxon>
        <taxon>Bacteroidia</taxon>
        <taxon>Bacteroidales</taxon>
        <taxon>Prevotellaceae</taxon>
        <taxon>Prevotella</taxon>
    </lineage>
</organism>
<dbReference type="PANTHER" id="PTHR30026:SF23">
    <property type="entry name" value="TO APRF-PUTATIVE OUTER MEMBRANE EFFLUX PROTEIN OR SECRETED ALKALINE PHOSPHATASE-RELATED"/>
    <property type="match status" value="1"/>
</dbReference>
<dbReference type="InterPro" id="IPR003423">
    <property type="entry name" value="OMP_efflux"/>
</dbReference>
<reference evidence="10" key="1">
    <citation type="submission" date="2016-10" db="EMBL/GenBank/DDBJ databases">
        <authorList>
            <person name="Varghese N."/>
            <person name="Submissions S."/>
        </authorList>
    </citation>
    <scope>NUCLEOTIDE SEQUENCE [LARGE SCALE GENOMIC DNA]</scope>
    <source>
        <strain evidence="10">BP1-148</strain>
    </source>
</reference>
<accession>A0A1G8AX92</accession>
<proteinExistence type="inferred from homology"/>
<dbReference type="EMBL" id="FNCQ01000021">
    <property type="protein sequence ID" value="SDH25416.1"/>
    <property type="molecule type" value="Genomic_DNA"/>
</dbReference>
<dbReference type="PANTHER" id="PTHR30026">
    <property type="entry name" value="OUTER MEMBRANE PROTEIN TOLC"/>
    <property type="match status" value="1"/>
</dbReference>
<comment type="subcellular location">
    <subcellularLocation>
        <location evidence="1">Cell outer membrane</location>
    </subcellularLocation>
</comment>
<keyword evidence="8" id="KW-0175">Coiled coil</keyword>
<evidence type="ECO:0000256" key="7">
    <source>
        <dbReference type="ARBA" id="ARBA00023237"/>
    </source>
</evidence>
<keyword evidence="10" id="KW-1185">Reference proteome</keyword>
<keyword evidence="4" id="KW-1134">Transmembrane beta strand</keyword>
<dbReference type="Gene3D" id="1.20.1600.10">
    <property type="entry name" value="Outer membrane efflux proteins (OEP)"/>
    <property type="match status" value="1"/>
</dbReference>
<keyword evidence="7" id="KW-0998">Cell outer membrane</keyword>
<dbReference type="GO" id="GO:0009279">
    <property type="term" value="C:cell outer membrane"/>
    <property type="evidence" value="ECO:0007669"/>
    <property type="project" value="UniProtKB-SubCell"/>
</dbReference>
<dbReference type="RefSeq" id="WP_091819060.1">
    <property type="nucleotide sequence ID" value="NZ_FNCQ01000021.1"/>
</dbReference>
<dbReference type="AlphaFoldDB" id="A0A1G8AX92"/>
<keyword evidence="5" id="KW-0812">Transmembrane</keyword>
<name>A0A1G8AX92_9BACT</name>
<evidence type="ECO:0000313" key="9">
    <source>
        <dbReference type="EMBL" id="SDH25416.1"/>
    </source>
</evidence>
<dbReference type="STRING" id="645274.SAMN04487901_12115"/>
<dbReference type="GO" id="GO:0015288">
    <property type="term" value="F:porin activity"/>
    <property type="evidence" value="ECO:0007669"/>
    <property type="project" value="TreeGrafter"/>
</dbReference>
<evidence type="ECO:0000256" key="5">
    <source>
        <dbReference type="ARBA" id="ARBA00022692"/>
    </source>
</evidence>
<gene>
    <name evidence="9" type="ORF">SAMN04487901_12115</name>
</gene>
<dbReference type="GO" id="GO:0015562">
    <property type="term" value="F:efflux transmembrane transporter activity"/>
    <property type="evidence" value="ECO:0007669"/>
    <property type="project" value="InterPro"/>
</dbReference>
<evidence type="ECO:0000256" key="4">
    <source>
        <dbReference type="ARBA" id="ARBA00022452"/>
    </source>
</evidence>
<dbReference type="GO" id="GO:1990281">
    <property type="term" value="C:efflux pump complex"/>
    <property type="evidence" value="ECO:0007669"/>
    <property type="project" value="TreeGrafter"/>
</dbReference>
<evidence type="ECO:0000256" key="6">
    <source>
        <dbReference type="ARBA" id="ARBA00023136"/>
    </source>
</evidence>
<keyword evidence="3" id="KW-0813">Transport</keyword>
<evidence type="ECO:0000256" key="1">
    <source>
        <dbReference type="ARBA" id="ARBA00004442"/>
    </source>
</evidence>
<protein>
    <submittedName>
        <fullName evidence="9">Outer membrane protein TolC</fullName>
    </submittedName>
</protein>
<comment type="similarity">
    <text evidence="2">Belongs to the outer membrane factor (OMF) (TC 1.B.17) family.</text>
</comment>
<sequence length="460" mass="51346">MSSHKYFCALTVSMIVGAGCCVPTYAQHKMSLKSLFDLADRQNQRIKVSEVALKAAEEGFVSAKSAMLPSVEFNLQGSYTGNAFLMSRGFSTSGTTEYIVPGLGPQQVQNGKQPTPHWGNSFTAQASQVIYAGGAIRSGIEMAKLGRQLAELDVEKNRQEVRFLLTGYYLDLCKLQNQLQVIAKNIELTEKVIEQMKARREQGTVLKNDLTRYELQLQSLLLTKTQLDDAQKIIRHQMSTAIHLPEGEDFEVDTQSLEEEGIALKALTSEELWQQTAVENNIDIRQASLATEMSEQKVRNTRAASRPSVAVVAENNLAGPYTSDLIPKDANVNVWFVGIGVKYNLSSLWKNKHAIRKAKHENTQARERVQLAREGVENGVQACYTNLLTSSVEVSTQEKQVELADQNYAVVKNRYDNDLALLTDMLDASNMKLSADMALVNARINMLYNYFKLKYITNTL</sequence>